<reference evidence="2 3" key="1">
    <citation type="journal article" date="2014" name="Gene">
        <title>A comparative genomic analysis of the alkalitolerant soil bacterium Bacillus lehensis G1.</title>
        <authorList>
            <person name="Noor Y.M."/>
            <person name="Samsulrizal N.H."/>
            <person name="Jema'on N.A."/>
            <person name="Low K.O."/>
            <person name="Ramli A.N."/>
            <person name="Alias N.I."/>
            <person name="Damis S.I."/>
            <person name="Fuzi S.F."/>
            <person name="Isa M.N."/>
            <person name="Murad A.M."/>
            <person name="Raih M.F."/>
            <person name="Bakar F.D."/>
            <person name="Najimudin N."/>
            <person name="Mahadi N.M."/>
            <person name="Illias R.M."/>
        </authorList>
    </citation>
    <scope>NUCLEOTIDE SEQUENCE [LARGE SCALE GENOMIC DNA]</scope>
    <source>
        <strain evidence="2 3">G1</strain>
    </source>
</reference>
<evidence type="ECO:0000256" key="1">
    <source>
        <dbReference type="ARBA" id="ARBA00001947"/>
    </source>
</evidence>
<dbReference type="InterPro" id="IPR023842">
    <property type="entry name" value="Bacillithiol_biosynth_BshB1"/>
</dbReference>
<dbReference type="eggNOG" id="COG2120">
    <property type="taxonomic scope" value="Bacteria"/>
</dbReference>
<dbReference type="OrthoDB" id="9778719at2"/>
<gene>
    <name evidence="2" type="ORF">BleG1_2005</name>
</gene>
<dbReference type="STRING" id="1246626.BleG1_2005"/>
<dbReference type="AlphaFoldDB" id="A0A060M229"/>
<dbReference type="PATRIC" id="fig|1246626.3.peg.2005"/>
<accession>A0A060M229</accession>
<dbReference type="InterPro" id="IPR024078">
    <property type="entry name" value="LmbE-like_dom_sf"/>
</dbReference>
<dbReference type="EMBL" id="CP003923">
    <property type="protein sequence ID" value="AIC94583.1"/>
    <property type="molecule type" value="Genomic_DNA"/>
</dbReference>
<name>A0A060M229_9BACI</name>
<evidence type="ECO:0000313" key="3">
    <source>
        <dbReference type="Proteomes" id="UP000027142"/>
    </source>
</evidence>
<proteinExistence type="predicted"/>
<dbReference type="RefSeq" id="WP_038480190.1">
    <property type="nucleotide sequence ID" value="NZ_CP003923.1"/>
</dbReference>
<evidence type="ECO:0000313" key="2">
    <source>
        <dbReference type="EMBL" id="AIC94583.1"/>
    </source>
</evidence>
<dbReference type="GO" id="GO:0019213">
    <property type="term" value="F:deacetylase activity"/>
    <property type="evidence" value="ECO:0007669"/>
    <property type="project" value="InterPro"/>
</dbReference>
<dbReference type="Gene3D" id="3.40.50.10320">
    <property type="entry name" value="LmbE-like"/>
    <property type="match status" value="1"/>
</dbReference>
<dbReference type="InterPro" id="IPR003737">
    <property type="entry name" value="GlcNAc_PI_deacetylase-related"/>
</dbReference>
<dbReference type="GO" id="GO:0016811">
    <property type="term" value="F:hydrolase activity, acting on carbon-nitrogen (but not peptide) bonds, in linear amides"/>
    <property type="evidence" value="ECO:0007669"/>
    <property type="project" value="TreeGrafter"/>
</dbReference>
<dbReference type="GO" id="GO:0071793">
    <property type="term" value="P:bacillithiol biosynthetic process"/>
    <property type="evidence" value="ECO:0007669"/>
    <property type="project" value="InterPro"/>
</dbReference>
<organism evidence="2 3">
    <name type="scientific">Shouchella lehensis G1</name>
    <dbReference type="NCBI Taxonomy" id="1246626"/>
    <lineage>
        <taxon>Bacteria</taxon>
        <taxon>Bacillati</taxon>
        <taxon>Bacillota</taxon>
        <taxon>Bacilli</taxon>
        <taxon>Bacillales</taxon>
        <taxon>Bacillaceae</taxon>
        <taxon>Shouchella</taxon>
    </lineage>
</organism>
<dbReference type="PANTHER" id="PTHR12993:SF30">
    <property type="entry name" value="N-ACETYL-ALPHA-D-GLUCOSAMINYL L-MALATE DEACETYLASE 1"/>
    <property type="match status" value="1"/>
</dbReference>
<dbReference type="Proteomes" id="UP000027142">
    <property type="component" value="Chromosome"/>
</dbReference>
<sequence length="232" mass="26074">MAEYHCDLLAVGAHPDDIEIGMGGTIATYVKKGYQCHFLTLTRAELSSNGDVQTRQKEAEAAASILGVQHRLQLNVKDRGLKSITEADKEELVRLIRAYKPRFIFVPLADRHPDHGECATIMKEAIFDAGIKNRLPDSEPHKIDACFSYFINGFAKPDFVIDVGSVYEEKMTALQAYQSQFHPQDGVLTPLTDEYLESVMARDRLFAKEVGLTYAEGFKTDQPLKMANLFER</sequence>
<dbReference type="PANTHER" id="PTHR12993">
    <property type="entry name" value="N-ACETYLGLUCOSAMINYL-PHOSPHATIDYLINOSITOL DE-N-ACETYLASE-RELATED"/>
    <property type="match status" value="1"/>
</dbReference>
<comment type="cofactor">
    <cofactor evidence="1">
        <name>Zn(2+)</name>
        <dbReference type="ChEBI" id="CHEBI:29105"/>
    </cofactor>
</comment>
<dbReference type="HOGENOM" id="CLU_049311_3_1_9"/>
<dbReference type="SUPFAM" id="SSF102588">
    <property type="entry name" value="LmbE-like"/>
    <property type="match status" value="1"/>
</dbReference>
<dbReference type="KEGG" id="ble:BleG1_2005"/>
<keyword evidence="3" id="KW-1185">Reference proteome</keyword>
<dbReference type="Pfam" id="PF02585">
    <property type="entry name" value="PIG-L"/>
    <property type="match status" value="1"/>
</dbReference>
<protein>
    <submittedName>
        <fullName evidence="2">N-acetylglucosaminyl phosphatidylinositol deacetylase</fullName>
    </submittedName>
</protein>
<dbReference type="NCBIfam" id="TIGR04001">
    <property type="entry name" value="thiol_BshB1"/>
    <property type="match status" value="1"/>
</dbReference>